<dbReference type="GO" id="GO:0055085">
    <property type="term" value="P:transmembrane transport"/>
    <property type="evidence" value="ECO:0007669"/>
    <property type="project" value="UniProtKB-ARBA"/>
</dbReference>
<gene>
    <name evidence="6" type="ORF">FB468_2457</name>
</gene>
<dbReference type="OrthoDB" id="8481147at2"/>
<dbReference type="PROSITE" id="PS50893">
    <property type="entry name" value="ABC_TRANSPORTER_2"/>
    <property type="match status" value="1"/>
</dbReference>
<dbReference type="InterPro" id="IPR003593">
    <property type="entry name" value="AAA+_ATPase"/>
</dbReference>
<dbReference type="Pfam" id="PF00005">
    <property type="entry name" value="ABC_tran"/>
    <property type="match status" value="1"/>
</dbReference>
<dbReference type="PANTHER" id="PTHR43776:SF7">
    <property type="entry name" value="D,D-DIPEPTIDE TRANSPORT ATP-BINDING PROTEIN DDPF-RELATED"/>
    <property type="match status" value="1"/>
</dbReference>
<dbReference type="GO" id="GO:0005524">
    <property type="term" value="F:ATP binding"/>
    <property type="evidence" value="ECO:0007669"/>
    <property type="project" value="UniProtKB-KW"/>
</dbReference>
<reference evidence="6 7" key="1">
    <citation type="submission" date="2019-06" db="EMBL/GenBank/DDBJ databases">
        <title>Sequencing the genomes of 1000 actinobacteria strains.</title>
        <authorList>
            <person name="Klenk H.-P."/>
        </authorList>
    </citation>
    <scope>NUCLEOTIDE SEQUENCE [LARGE SCALE GENOMIC DNA]</scope>
    <source>
        <strain evidence="6 7">DSM 8803</strain>
    </source>
</reference>
<evidence type="ECO:0000259" key="5">
    <source>
        <dbReference type="PROSITE" id="PS50893"/>
    </source>
</evidence>
<evidence type="ECO:0000313" key="6">
    <source>
        <dbReference type="EMBL" id="TQL44400.1"/>
    </source>
</evidence>
<dbReference type="EMBL" id="VFON01000001">
    <property type="protein sequence ID" value="TQL44400.1"/>
    <property type="molecule type" value="Genomic_DNA"/>
</dbReference>
<dbReference type="InterPro" id="IPR003439">
    <property type="entry name" value="ABC_transporter-like_ATP-bd"/>
</dbReference>
<dbReference type="Proteomes" id="UP000319094">
    <property type="component" value="Unassembled WGS sequence"/>
</dbReference>
<keyword evidence="7" id="KW-1185">Reference proteome</keyword>
<feature type="domain" description="ABC transporter" evidence="5">
    <location>
        <begin position="6"/>
        <end position="246"/>
    </location>
</feature>
<comment type="similarity">
    <text evidence="1">Belongs to the ABC transporter superfamily.</text>
</comment>
<dbReference type="STRING" id="55969.SD72_07265"/>
<sequence>MTEPLLKVDALTVRYRLPGGGTLTAVNEVSLDIAPGSVVGLVGESGCGKSTMARAVCGLEPIAGGRIEFMGAEVKKLGMGRRPAELMGIQMVFQNPYASLNPRRTVGSQIEDGLRANPETVSWSVADLLREVELPADVGGRFPHQFSGGQRQRIAIARAIASGPRLLIGDEPIASLDASLQARVAVLMRKLALDSGASLLFISHDLAVVRTIADEVAVMNRGVIVERGTAERVWNDPQEPYTQRLLAAIPAVDGLGTLPGLDA</sequence>
<name>A0A542Y8H7_9MICO</name>
<evidence type="ECO:0000256" key="3">
    <source>
        <dbReference type="ARBA" id="ARBA00022741"/>
    </source>
</evidence>
<evidence type="ECO:0000256" key="2">
    <source>
        <dbReference type="ARBA" id="ARBA00022448"/>
    </source>
</evidence>
<dbReference type="CDD" id="cd03257">
    <property type="entry name" value="ABC_NikE_OppD_transporters"/>
    <property type="match status" value="1"/>
</dbReference>
<dbReference type="InterPro" id="IPR027417">
    <property type="entry name" value="P-loop_NTPase"/>
</dbReference>
<evidence type="ECO:0000256" key="4">
    <source>
        <dbReference type="ARBA" id="ARBA00022840"/>
    </source>
</evidence>
<dbReference type="InterPro" id="IPR017871">
    <property type="entry name" value="ABC_transporter-like_CS"/>
</dbReference>
<evidence type="ECO:0000313" key="7">
    <source>
        <dbReference type="Proteomes" id="UP000319094"/>
    </source>
</evidence>
<accession>A0A542Y8H7</accession>
<keyword evidence="2" id="KW-0813">Transport</keyword>
<dbReference type="SUPFAM" id="SSF52540">
    <property type="entry name" value="P-loop containing nucleoside triphosphate hydrolases"/>
    <property type="match status" value="1"/>
</dbReference>
<dbReference type="SMART" id="SM00382">
    <property type="entry name" value="AAA"/>
    <property type="match status" value="1"/>
</dbReference>
<dbReference type="PANTHER" id="PTHR43776">
    <property type="entry name" value="TRANSPORT ATP-BINDING PROTEIN"/>
    <property type="match status" value="1"/>
</dbReference>
<dbReference type="Gene3D" id="3.40.50.300">
    <property type="entry name" value="P-loop containing nucleotide triphosphate hydrolases"/>
    <property type="match status" value="1"/>
</dbReference>
<dbReference type="GO" id="GO:0016887">
    <property type="term" value="F:ATP hydrolysis activity"/>
    <property type="evidence" value="ECO:0007669"/>
    <property type="project" value="InterPro"/>
</dbReference>
<dbReference type="AlphaFoldDB" id="A0A542Y8H7"/>
<organism evidence="6 7">
    <name type="scientific">Leucobacter komagatae</name>
    <dbReference type="NCBI Taxonomy" id="55969"/>
    <lineage>
        <taxon>Bacteria</taxon>
        <taxon>Bacillati</taxon>
        <taxon>Actinomycetota</taxon>
        <taxon>Actinomycetes</taxon>
        <taxon>Micrococcales</taxon>
        <taxon>Microbacteriaceae</taxon>
        <taxon>Leucobacter</taxon>
    </lineage>
</organism>
<dbReference type="InterPro" id="IPR050319">
    <property type="entry name" value="ABC_transp_ATP-bind"/>
</dbReference>
<comment type="caution">
    <text evidence="6">The sequence shown here is derived from an EMBL/GenBank/DDBJ whole genome shotgun (WGS) entry which is preliminary data.</text>
</comment>
<dbReference type="RefSeq" id="WP_141887590.1">
    <property type="nucleotide sequence ID" value="NZ_BAAAUY010000011.1"/>
</dbReference>
<dbReference type="PROSITE" id="PS00211">
    <property type="entry name" value="ABC_TRANSPORTER_1"/>
    <property type="match status" value="1"/>
</dbReference>
<keyword evidence="4 6" id="KW-0067">ATP-binding</keyword>
<protein>
    <submittedName>
        <fullName evidence="6">Peptide/nickel transport system ATP-binding protein</fullName>
    </submittedName>
</protein>
<proteinExistence type="inferred from homology"/>
<evidence type="ECO:0000256" key="1">
    <source>
        <dbReference type="ARBA" id="ARBA00005417"/>
    </source>
</evidence>
<keyword evidence="3" id="KW-0547">Nucleotide-binding</keyword>